<gene>
    <name evidence="1" type="ORF">BHAOGJBA_4478</name>
</gene>
<evidence type="ECO:0000313" key="2">
    <source>
        <dbReference type="Proteomes" id="UP001055247"/>
    </source>
</evidence>
<dbReference type="EMBL" id="BPQO01000022">
    <property type="protein sequence ID" value="GJD90934.1"/>
    <property type="molecule type" value="Genomic_DNA"/>
</dbReference>
<organism evidence="1 2">
    <name type="scientific">Methylobacterium hispanicum</name>
    <dbReference type="NCBI Taxonomy" id="270350"/>
    <lineage>
        <taxon>Bacteria</taxon>
        <taxon>Pseudomonadati</taxon>
        <taxon>Pseudomonadota</taxon>
        <taxon>Alphaproteobacteria</taxon>
        <taxon>Hyphomicrobiales</taxon>
        <taxon>Methylobacteriaceae</taxon>
        <taxon>Methylobacterium</taxon>
    </lineage>
</organism>
<reference evidence="1" key="1">
    <citation type="journal article" date="2016" name="Front. Microbiol.">
        <title>Genome Sequence of the Piezophilic, Mesophilic Sulfate-Reducing Bacterium Desulfovibrio indicus J2T.</title>
        <authorList>
            <person name="Cao J."/>
            <person name="Maignien L."/>
            <person name="Shao Z."/>
            <person name="Alain K."/>
            <person name="Jebbar M."/>
        </authorList>
    </citation>
    <scope>NUCLEOTIDE SEQUENCE</scope>
    <source>
        <strain evidence="1">DSM 16372</strain>
    </source>
</reference>
<dbReference type="RefSeq" id="WP_238231118.1">
    <property type="nucleotide sequence ID" value="NZ_BPQO01000022.1"/>
</dbReference>
<reference evidence="1" key="2">
    <citation type="submission" date="2021-08" db="EMBL/GenBank/DDBJ databases">
        <authorList>
            <person name="Tani A."/>
            <person name="Ola A."/>
            <person name="Ogura Y."/>
            <person name="Katsura K."/>
            <person name="Hayashi T."/>
        </authorList>
    </citation>
    <scope>NUCLEOTIDE SEQUENCE</scope>
    <source>
        <strain evidence="1">DSM 16372</strain>
    </source>
</reference>
<sequence length="207" mass="22743">MQRGDIFIRRDDPDSTVRVSDVVDGRVHYAPEGGGFMHAAALSKFEAGFRPETDEDRVRLHASEKGWVAGDWAEDESPVPAWLTKQLWNGFAMPAFEKDDLVEAISKGKILDTFHYAAADVFITLDNSGEPLPAFDADAEFARILEAAEDPAFYEIEIAGVPLQVDVWRGRDMALADGTSVRVYDVGAGSWTWSKTDAPEPTLSPAP</sequence>
<proteinExistence type="predicted"/>
<dbReference type="Proteomes" id="UP001055247">
    <property type="component" value="Unassembled WGS sequence"/>
</dbReference>
<comment type="caution">
    <text evidence="1">The sequence shown here is derived from an EMBL/GenBank/DDBJ whole genome shotgun (WGS) entry which is preliminary data.</text>
</comment>
<dbReference type="AlphaFoldDB" id="A0AAV4ZQX2"/>
<keyword evidence="2" id="KW-1185">Reference proteome</keyword>
<accession>A0AAV4ZQX2</accession>
<evidence type="ECO:0000313" key="1">
    <source>
        <dbReference type="EMBL" id="GJD90934.1"/>
    </source>
</evidence>
<name>A0AAV4ZQX2_9HYPH</name>
<protein>
    <submittedName>
        <fullName evidence="1">Uncharacterized protein</fullName>
    </submittedName>
</protein>